<proteinExistence type="predicted"/>
<reference evidence="2 3" key="1">
    <citation type="journal article" date="2020" name="ISME J.">
        <title>Uncovering the hidden diversity of litter-decomposition mechanisms in mushroom-forming fungi.</title>
        <authorList>
            <person name="Floudas D."/>
            <person name="Bentzer J."/>
            <person name="Ahren D."/>
            <person name="Johansson T."/>
            <person name="Persson P."/>
            <person name="Tunlid A."/>
        </authorList>
    </citation>
    <scope>NUCLEOTIDE SEQUENCE [LARGE SCALE GENOMIC DNA]</scope>
    <source>
        <strain evidence="2 3">CBS 406.79</strain>
    </source>
</reference>
<feature type="signal peptide" evidence="1">
    <location>
        <begin position="1"/>
        <end position="22"/>
    </location>
</feature>
<sequence>MKTFSNILAILTLALTFGLSDAARIANQRRGITTLSARAECDNSEFVECIVSLAELPLQITTCIEALDDIGKVLNSQEDPPDPIAVAAQGADCIAEATLAAIELPSHCSGCLAALDGECPHAEIPCTGPPPSSGKLPGRR</sequence>
<comment type="caution">
    <text evidence="2">The sequence shown here is derived from an EMBL/GenBank/DDBJ whole genome shotgun (WGS) entry which is preliminary data.</text>
</comment>
<dbReference type="Proteomes" id="UP000518752">
    <property type="component" value="Unassembled WGS sequence"/>
</dbReference>
<feature type="chain" id="PRO_5034503492" description="Fungal calcium binding protein domain-containing protein" evidence="1">
    <location>
        <begin position="23"/>
        <end position="140"/>
    </location>
</feature>
<evidence type="ECO:0000313" key="3">
    <source>
        <dbReference type="Proteomes" id="UP000518752"/>
    </source>
</evidence>
<dbReference type="OrthoDB" id="3049883at2759"/>
<dbReference type="EMBL" id="JAACJN010000004">
    <property type="protein sequence ID" value="KAF5392852.1"/>
    <property type="molecule type" value="Genomic_DNA"/>
</dbReference>
<evidence type="ECO:0000313" key="2">
    <source>
        <dbReference type="EMBL" id="KAF5392852.1"/>
    </source>
</evidence>
<protein>
    <recommendedName>
        <fullName evidence="4">Fungal calcium binding protein domain-containing protein</fullName>
    </recommendedName>
</protein>
<organism evidence="2 3">
    <name type="scientific">Collybiopsis confluens</name>
    <dbReference type="NCBI Taxonomy" id="2823264"/>
    <lineage>
        <taxon>Eukaryota</taxon>
        <taxon>Fungi</taxon>
        <taxon>Dikarya</taxon>
        <taxon>Basidiomycota</taxon>
        <taxon>Agaricomycotina</taxon>
        <taxon>Agaricomycetes</taxon>
        <taxon>Agaricomycetidae</taxon>
        <taxon>Agaricales</taxon>
        <taxon>Marasmiineae</taxon>
        <taxon>Omphalotaceae</taxon>
        <taxon>Collybiopsis</taxon>
    </lineage>
</organism>
<name>A0A8H5I0M9_9AGAR</name>
<accession>A0A8H5I0M9</accession>
<dbReference type="AlphaFoldDB" id="A0A8H5I0M9"/>
<gene>
    <name evidence="2" type="ORF">D9757_000955</name>
</gene>
<evidence type="ECO:0000256" key="1">
    <source>
        <dbReference type="SAM" id="SignalP"/>
    </source>
</evidence>
<evidence type="ECO:0008006" key="4">
    <source>
        <dbReference type="Google" id="ProtNLM"/>
    </source>
</evidence>
<keyword evidence="3" id="KW-1185">Reference proteome</keyword>
<keyword evidence="1" id="KW-0732">Signal</keyword>